<keyword evidence="2" id="KW-1185">Reference proteome</keyword>
<gene>
    <name evidence="1" type="ORF">ACOLOM_LOCUS3985</name>
</gene>
<dbReference type="Proteomes" id="UP000789525">
    <property type="component" value="Unassembled WGS sequence"/>
</dbReference>
<name>A0ACA9LG55_9GLOM</name>
<dbReference type="EMBL" id="CAJVPT010006230">
    <property type="protein sequence ID" value="CAG8528832.1"/>
    <property type="molecule type" value="Genomic_DNA"/>
</dbReference>
<organism evidence="1 2">
    <name type="scientific">Acaulospora colombiana</name>
    <dbReference type="NCBI Taxonomy" id="27376"/>
    <lineage>
        <taxon>Eukaryota</taxon>
        <taxon>Fungi</taxon>
        <taxon>Fungi incertae sedis</taxon>
        <taxon>Mucoromycota</taxon>
        <taxon>Glomeromycotina</taxon>
        <taxon>Glomeromycetes</taxon>
        <taxon>Diversisporales</taxon>
        <taxon>Acaulosporaceae</taxon>
        <taxon>Acaulospora</taxon>
    </lineage>
</organism>
<protein>
    <submittedName>
        <fullName evidence="1">13059_t:CDS:1</fullName>
    </submittedName>
</protein>
<sequence length="74" mass="8497">MGLGNDDYGEERMINNSNRNYNRKKVDTPENVDLYKGYDNEKGESDETQEDDEEENVPLGVILGKKHLGTINYD</sequence>
<evidence type="ECO:0000313" key="2">
    <source>
        <dbReference type="Proteomes" id="UP000789525"/>
    </source>
</evidence>
<accession>A0ACA9LG55</accession>
<reference evidence="1" key="1">
    <citation type="submission" date="2021-06" db="EMBL/GenBank/DDBJ databases">
        <authorList>
            <person name="Kallberg Y."/>
            <person name="Tangrot J."/>
            <person name="Rosling A."/>
        </authorList>
    </citation>
    <scope>NUCLEOTIDE SEQUENCE</scope>
    <source>
        <strain evidence="1">CL356</strain>
    </source>
</reference>
<comment type="caution">
    <text evidence="1">The sequence shown here is derived from an EMBL/GenBank/DDBJ whole genome shotgun (WGS) entry which is preliminary data.</text>
</comment>
<evidence type="ECO:0000313" key="1">
    <source>
        <dbReference type="EMBL" id="CAG8528832.1"/>
    </source>
</evidence>
<proteinExistence type="predicted"/>